<accession>A0A0E9PIF1</accession>
<proteinExistence type="predicted"/>
<protein>
    <submittedName>
        <fullName evidence="1">Uncharacterized protein</fullName>
    </submittedName>
</protein>
<reference evidence="1" key="2">
    <citation type="journal article" date="2015" name="Fish Shellfish Immunol.">
        <title>Early steps in the European eel (Anguilla anguilla)-Vibrio vulnificus interaction in the gills: Role of the RtxA13 toxin.</title>
        <authorList>
            <person name="Callol A."/>
            <person name="Pajuelo D."/>
            <person name="Ebbesson L."/>
            <person name="Teles M."/>
            <person name="MacKenzie S."/>
            <person name="Amaro C."/>
        </authorList>
    </citation>
    <scope>NUCLEOTIDE SEQUENCE</scope>
</reference>
<reference evidence="1" key="1">
    <citation type="submission" date="2014-11" db="EMBL/GenBank/DDBJ databases">
        <authorList>
            <person name="Amaro Gonzalez C."/>
        </authorList>
    </citation>
    <scope>NUCLEOTIDE SEQUENCE</scope>
</reference>
<dbReference type="EMBL" id="GBXM01104722">
    <property type="protein sequence ID" value="JAH03855.1"/>
    <property type="molecule type" value="Transcribed_RNA"/>
</dbReference>
<evidence type="ECO:0000313" key="1">
    <source>
        <dbReference type="EMBL" id="JAH03855.1"/>
    </source>
</evidence>
<sequence>MNIPKLFSVLYLGC</sequence>
<organism evidence="1">
    <name type="scientific">Anguilla anguilla</name>
    <name type="common">European freshwater eel</name>
    <name type="synonym">Muraena anguilla</name>
    <dbReference type="NCBI Taxonomy" id="7936"/>
    <lineage>
        <taxon>Eukaryota</taxon>
        <taxon>Metazoa</taxon>
        <taxon>Chordata</taxon>
        <taxon>Craniata</taxon>
        <taxon>Vertebrata</taxon>
        <taxon>Euteleostomi</taxon>
        <taxon>Actinopterygii</taxon>
        <taxon>Neopterygii</taxon>
        <taxon>Teleostei</taxon>
        <taxon>Anguilliformes</taxon>
        <taxon>Anguillidae</taxon>
        <taxon>Anguilla</taxon>
    </lineage>
</organism>
<name>A0A0E9PIF1_ANGAN</name>